<evidence type="ECO:0000313" key="2">
    <source>
        <dbReference type="Proteomes" id="UP000256845"/>
    </source>
</evidence>
<keyword evidence="2" id="KW-1185">Reference proteome</keyword>
<comment type="caution">
    <text evidence="1">The sequence shown here is derived from an EMBL/GenBank/DDBJ whole genome shotgun (WGS) entry which is preliminary data.</text>
</comment>
<accession>A0A3D9HGJ5</accession>
<dbReference type="EMBL" id="QRDW01000007">
    <property type="protein sequence ID" value="RED48593.1"/>
    <property type="molecule type" value="Genomic_DNA"/>
</dbReference>
<organism evidence="1 2">
    <name type="scientific">Aestuariispira insulae</name>
    <dbReference type="NCBI Taxonomy" id="1461337"/>
    <lineage>
        <taxon>Bacteria</taxon>
        <taxon>Pseudomonadati</taxon>
        <taxon>Pseudomonadota</taxon>
        <taxon>Alphaproteobacteria</taxon>
        <taxon>Rhodospirillales</taxon>
        <taxon>Kiloniellaceae</taxon>
        <taxon>Aestuariispira</taxon>
    </lineage>
</organism>
<dbReference type="AlphaFoldDB" id="A0A3D9HGJ5"/>
<protein>
    <submittedName>
        <fullName evidence="1">Uncharacterized protein</fullName>
    </submittedName>
</protein>
<evidence type="ECO:0000313" key="1">
    <source>
        <dbReference type="EMBL" id="RED48593.1"/>
    </source>
</evidence>
<gene>
    <name evidence="1" type="ORF">DFP90_10797</name>
</gene>
<reference evidence="1 2" key="1">
    <citation type="submission" date="2018-07" db="EMBL/GenBank/DDBJ databases">
        <title>Genomic Encyclopedia of Type Strains, Phase III (KMG-III): the genomes of soil and plant-associated and newly described type strains.</title>
        <authorList>
            <person name="Whitman W."/>
        </authorList>
    </citation>
    <scope>NUCLEOTIDE SEQUENCE [LARGE SCALE GENOMIC DNA]</scope>
    <source>
        <strain evidence="1 2">CECT 8488</strain>
    </source>
</reference>
<name>A0A3D9HGJ5_9PROT</name>
<proteinExistence type="predicted"/>
<dbReference type="Proteomes" id="UP000256845">
    <property type="component" value="Unassembled WGS sequence"/>
</dbReference>
<sequence>MGLNETSYIPEVNPNNNNHKVVILRCGIQVWFNKSADGCYVRGPMVGRR</sequence>